<dbReference type="GO" id="GO:0004776">
    <property type="term" value="F:succinate-CoA ligase (GDP-forming) activity"/>
    <property type="evidence" value="ECO:0007669"/>
    <property type="project" value="TreeGrafter"/>
</dbReference>
<feature type="domain" description="CoA-binding" evidence="9">
    <location>
        <begin position="34"/>
        <end position="129"/>
    </location>
</feature>
<evidence type="ECO:0000259" key="9">
    <source>
        <dbReference type="SMART" id="SM00881"/>
    </source>
</evidence>
<comment type="subunit">
    <text evidence="6">Heterodimer of an alpha and a beta subunit.</text>
</comment>
<evidence type="ECO:0000313" key="11">
    <source>
        <dbReference type="EMBL" id="PVV03159.1"/>
    </source>
</evidence>
<dbReference type="PANTHER" id="PTHR11117:SF2">
    <property type="entry name" value="SUCCINATE--COA LIGASE [ADP_GDP-FORMING] SUBUNIT ALPHA, MITOCHONDRIAL"/>
    <property type="match status" value="1"/>
</dbReference>
<evidence type="ECO:0000256" key="2">
    <source>
        <dbReference type="ARBA" id="ARBA00022598"/>
    </source>
</evidence>
<comment type="pathway">
    <text evidence="6">Carbohydrate metabolism; tricarboxylic acid cycle; succinate from succinyl-CoA (ligase route): step 1/1.</text>
</comment>
<dbReference type="HAMAP" id="MF_01988">
    <property type="entry name" value="Succ_CoA_alpha"/>
    <property type="match status" value="1"/>
</dbReference>
<dbReference type="InterPro" id="IPR036291">
    <property type="entry name" value="NAD(P)-bd_dom_sf"/>
</dbReference>
<keyword evidence="5" id="KW-0377">Hydrogenosome</keyword>
<dbReference type="STRING" id="133381.A0A2T9ZF32"/>
<dbReference type="PROSITE" id="PS01216">
    <property type="entry name" value="SUCCINYL_COA_LIG_1"/>
    <property type="match status" value="1"/>
</dbReference>
<evidence type="ECO:0000256" key="5">
    <source>
        <dbReference type="ARBA" id="ARBA00084108"/>
    </source>
</evidence>
<dbReference type="EMBL" id="MBFS01001389">
    <property type="protein sequence ID" value="PVV01086.1"/>
    <property type="molecule type" value="Genomic_DNA"/>
</dbReference>
<comment type="similarity">
    <text evidence="6 8">Belongs to the succinate/malate CoA ligase alpha subunit family.</text>
</comment>
<comment type="subcellular location">
    <subcellularLocation>
        <location evidence="4">Hydrogenosome lumen</location>
    </subcellularLocation>
    <subcellularLocation>
        <location evidence="6">Mitochondrion</location>
    </subcellularLocation>
</comment>
<feature type="binding site" evidence="6">
    <location>
        <begin position="125"/>
        <end position="127"/>
    </location>
    <ligand>
        <name>CoA</name>
        <dbReference type="ChEBI" id="CHEBI:57287"/>
    </ligand>
</feature>
<dbReference type="SMART" id="SM00881">
    <property type="entry name" value="CoA_binding"/>
    <property type="match status" value="1"/>
</dbReference>
<dbReference type="NCBIfam" id="NF004230">
    <property type="entry name" value="PRK05678.1"/>
    <property type="match status" value="1"/>
</dbReference>
<proteinExistence type="inferred from homology"/>
<dbReference type="Gene3D" id="3.40.50.720">
    <property type="entry name" value="NAD(P)-binding Rossmann-like Domain"/>
    <property type="match status" value="1"/>
</dbReference>
<dbReference type="SUPFAM" id="SSF52210">
    <property type="entry name" value="Succinyl-CoA synthetase domains"/>
    <property type="match status" value="1"/>
</dbReference>
<keyword evidence="1 6" id="KW-0816">Tricarboxylic acid cycle</keyword>
<dbReference type="Pfam" id="PF02629">
    <property type="entry name" value="CoA_binding"/>
    <property type="match status" value="1"/>
</dbReference>
<dbReference type="UniPathway" id="UPA00223">
    <property type="reaction ID" value="UER00999"/>
</dbReference>
<dbReference type="InterPro" id="IPR017440">
    <property type="entry name" value="Cit_synth/succinyl-CoA_lig_AS"/>
</dbReference>
<dbReference type="FunFam" id="3.40.50.720:FF:000277">
    <property type="entry name" value="Succinate--CoA ligase [ADP-forming] subunit alpha"/>
    <property type="match status" value="1"/>
</dbReference>
<evidence type="ECO:0000256" key="6">
    <source>
        <dbReference type="HAMAP-Rule" id="MF_03222"/>
    </source>
</evidence>
<dbReference type="PRINTS" id="PR01798">
    <property type="entry name" value="SCOASYNTHASE"/>
</dbReference>
<dbReference type="PIRSF" id="PIRSF001553">
    <property type="entry name" value="SucCS_alpha"/>
    <property type="match status" value="1"/>
</dbReference>
<evidence type="ECO:0000256" key="3">
    <source>
        <dbReference type="ARBA" id="ARBA00022741"/>
    </source>
</evidence>
<keyword evidence="12" id="KW-1185">Reference proteome</keyword>
<dbReference type="PROSITE" id="PS00399">
    <property type="entry name" value="SUCCINYL_COA_LIG_2"/>
    <property type="match status" value="1"/>
</dbReference>
<dbReference type="GO" id="GO:0009361">
    <property type="term" value="C:succinate-CoA ligase complex (ADP-forming)"/>
    <property type="evidence" value="ECO:0007669"/>
    <property type="project" value="TreeGrafter"/>
</dbReference>
<comment type="caution">
    <text evidence="11">The sequence shown here is derived from an EMBL/GenBank/DDBJ whole genome shotgun (WGS) entry which is preliminary data.</text>
</comment>
<accession>A0A2T9ZF32</accession>
<sequence>MFRSAFPKSSFFKRAFSTTKATGSYADTNKNLIIGNHTRLIVQGITGKQGSYQAKTAIEYGTNVVGGISPKKAGQEIHGVPVFGSIRDACNQVKPNASLVCVPPPGVASAVLEAIENEIGLVVCITEGVPQQDEVRIVSALKTQSKTRLLGPNCPGVIRPGQSKIGIMPGHIYMPGSIGVVSRSGTLTYEAVDQLTKLGLGQSLVIGIGGDPFNGTDFIDCLKLFLEDDNTKGIVLIGEIGGDAEESASKFLIENNLTRPNPKPVVSMIAGMFAPPGKRMGHAGAIVSGSSGRASDKIAALEAANVVVPRSPADIAKTMKSLL</sequence>
<dbReference type="GO" id="GO:0006099">
    <property type="term" value="P:tricarboxylic acid cycle"/>
    <property type="evidence" value="ECO:0007669"/>
    <property type="project" value="UniProtKB-UniRule"/>
</dbReference>
<name>A0A2T9ZF32_9FUNG</name>
<feature type="binding site" evidence="6">
    <location>
        <position position="189"/>
    </location>
    <ligand>
        <name>substrate</name>
        <note>ligand shared with subunit beta</note>
    </ligand>
</feature>
<dbReference type="InterPro" id="IPR016102">
    <property type="entry name" value="Succinyl-CoA_synth-like"/>
</dbReference>
<protein>
    <recommendedName>
        <fullName evidence="6">Succinate--CoA ligase [ADP-forming] subunit alpha, mitochondrial</fullName>
        <ecNumber evidence="6">6.2.1.5</ecNumber>
    </recommendedName>
    <alternativeName>
        <fullName evidence="6">Succinyl-CoA synthetase subunit alpha</fullName>
        <shortName evidence="6">SCS-alpha</shortName>
    </alternativeName>
</protein>
<dbReference type="Pfam" id="PF00549">
    <property type="entry name" value="Ligase_CoA"/>
    <property type="match status" value="1"/>
</dbReference>
<dbReference type="PANTHER" id="PTHR11117">
    <property type="entry name" value="SUCCINYL-COA LIGASE SUBUNIT ALPHA"/>
    <property type="match status" value="1"/>
</dbReference>
<dbReference type="EC" id="6.2.1.5" evidence="6"/>
<comment type="function">
    <text evidence="6">Succinyl-CoA synthetase functions in the citric acid cycle (TCA), coupling the hydrolysis of succinyl-CoA to the synthesis of ATP and thus represents the only step of substrate-level phosphorylation in the TCA. The alpha subunit of the enzyme binds the substrates coenzyme A and phosphate, while succinate binding and nucleotide specificity is provided by the beta subunit.</text>
</comment>
<feature type="active site" description="Tele-phosphohistidine intermediate" evidence="6 7">
    <location>
        <position position="282"/>
    </location>
</feature>
<dbReference type="OrthoDB" id="1664372at2759"/>
<feature type="binding site" evidence="6">
    <location>
        <position position="72"/>
    </location>
    <ligand>
        <name>CoA</name>
        <dbReference type="ChEBI" id="CHEBI:57287"/>
    </ligand>
</feature>
<dbReference type="Proteomes" id="UP000245609">
    <property type="component" value="Unassembled WGS sequence"/>
</dbReference>
<dbReference type="InterPro" id="IPR005810">
    <property type="entry name" value="CoA_lig_alpha"/>
</dbReference>
<dbReference type="GO" id="GO:0005739">
    <property type="term" value="C:mitochondrion"/>
    <property type="evidence" value="ECO:0007669"/>
    <property type="project" value="UniProtKB-SubCell"/>
</dbReference>
<organism evidence="11 12">
    <name type="scientific">Smittium megazygosporum</name>
    <dbReference type="NCBI Taxonomy" id="133381"/>
    <lineage>
        <taxon>Eukaryota</taxon>
        <taxon>Fungi</taxon>
        <taxon>Fungi incertae sedis</taxon>
        <taxon>Zoopagomycota</taxon>
        <taxon>Kickxellomycotina</taxon>
        <taxon>Harpellomycetes</taxon>
        <taxon>Harpellales</taxon>
        <taxon>Legeriomycetaceae</taxon>
        <taxon>Smittium</taxon>
    </lineage>
</organism>
<dbReference type="GO" id="GO:0034492">
    <property type="term" value="C:hydrogenosome lumen"/>
    <property type="evidence" value="ECO:0007669"/>
    <property type="project" value="UniProtKB-SubCell"/>
</dbReference>
<dbReference type="GO" id="GO:0000166">
    <property type="term" value="F:nucleotide binding"/>
    <property type="evidence" value="ECO:0007669"/>
    <property type="project" value="UniProtKB-KW"/>
</dbReference>
<keyword evidence="3 6" id="KW-0547">Nucleotide-binding</keyword>
<gene>
    <name evidence="11" type="ORF">BB560_002371</name>
    <name evidence="10" type="ORF">BB560_004511</name>
</gene>
<dbReference type="SUPFAM" id="SSF51735">
    <property type="entry name" value="NAD(P)-binding Rossmann-fold domains"/>
    <property type="match status" value="1"/>
</dbReference>
<evidence type="ECO:0000313" key="12">
    <source>
        <dbReference type="Proteomes" id="UP000245609"/>
    </source>
</evidence>
<evidence type="ECO:0000256" key="8">
    <source>
        <dbReference type="RuleBase" id="RU000677"/>
    </source>
</evidence>
<feature type="binding site" evidence="6">
    <location>
        <begin position="46"/>
        <end position="49"/>
    </location>
    <ligand>
        <name>CoA</name>
        <dbReference type="ChEBI" id="CHEBI:57287"/>
    </ligand>
</feature>
<evidence type="ECO:0000256" key="7">
    <source>
        <dbReference type="PIRSR" id="PIRSR001553-1"/>
    </source>
</evidence>
<dbReference type="NCBIfam" id="TIGR01019">
    <property type="entry name" value="sucCoAalpha"/>
    <property type="match status" value="1"/>
</dbReference>
<evidence type="ECO:0000313" key="10">
    <source>
        <dbReference type="EMBL" id="PVV01086.1"/>
    </source>
</evidence>
<dbReference type="InterPro" id="IPR003781">
    <property type="entry name" value="CoA-bd"/>
</dbReference>
<dbReference type="GO" id="GO:0004775">
    <property type="term" value="F:succinate-CoA ligase (ADP-forming) activity"/>
    <property type="evidence" value="ECO:0007669"/>
    <property type="project" value="UniProtKB-UniRule"/>
</dbReference>
<evidence type="ECO:0000256" key="4">
    <source>
        <dbReference type="ARBA" id="ARBA00060367"/>
    </source>
</evidence>
<dbReference type="InterPro" id="IPR005811">
    <property type="entry name" value="SUCC_ACL_C"/>
</dbReference>
<keyword evidence="2 6" id="KW-0436">Ligase</keyword>
<keyword evidence="6" id="KW-0496">Mitochondrion</keyword>
<dbReference type="AlphaFoldDB" id="A0A2T9ZF32"/>
<comment type="catalytic activity">
    <reaction evidence="6">
        <text>succinate + ATP + CoA = succinyl-CoA + ADP + phosphate</text>
        <dbReference type="Rhea" id="RHEA:17661"/>
        <dbReference type="ChEBI" id="CHEBI:30031"/>
        <dbReference type="ChEBI" id="CHEBI:30616"/>
        <dbReference type="ChEBI" id="CHEBI:43474"/>
        <dbReference type="ChEBI" id="CHEBI:57287"/>
        <dbReference type="ChEBI" id="CHEBI:57292"/>
        <dbReference type="ChEBI" id="CHEBI:456216"/>
        <dbReference type="EC" id="6.2.1.5"/>
    </reaction>
</comment>
<dbReference type="Gene3D" id="3.40.50.261">
    <property type="entry name" value="Succinyl-CoA synthetase domains"/>
    <property type="match status" value="1"/>
</dbReference>
<dbReference type="FunFam" id="3.40.50.261:FF:000006">
    <property type="entry name" value="Succinate--CoA ligase [ADP-forming] subunit alpha"/>
    <property type="match status" value="1"/>
</dbReference>
<dbReference type="InterPro" id="IPR033847">
    <property type="entry name" value="Citrt_syn/SCS-alpha_CS"/>
</dbReference>
<evidence type="ECO:0000256" key="1">
    <source>
        <dbReference type="ARBA" id="ARBA00022532"/>
    </source>
</evidence>
<dbReference type="EMBL" id="MBFS01000272">
    <property type="protein sequence ID" value="PVV03159.1"/>
    <property type="molecule type" value="Genomic_DNA"/>
</dbReference>
<reference evidence="11 12" key="1">
    <citation type="journal article" date="2018" name="MBio">
        <title>Comparative Genomics Reveals the Core Gene Toolbox for the Fungus-Insect Symbiosis.</title>
        <authorList>
            <person name="Wang Y."/>
            <person name="Stata M."/>
            <person name="Wang W."/>
            <person name="Stajich J.E."/>
            <person name="White M.M."/>
            <person name="Moncalvo J.M."/>
        </authorList>
    </citation>
    <scope>NUCLEOTIDE SEQUENCE [LARGE SCALE GENOMIC DNA]</scope>
    <source>
        <strain evidence="11 12">SC-DP-2</strain>
    </source>
</reference>